<name>A0ABR7I6G8_9FIRM</name>
<sequence>MKDLVKIELIKIIKHKDFLLMVSMLFIPIMYSIGLAMNSKSFTYVGGQKVSGLAFASEMYTFVYMCFIYFIILSVCVIRSLRGEIENKSIQLYTQRINNRKKIYLAKNTAYLILAVITTLIFIITSIICFYLFTIRRADIAVPEFCRKGELLYYLVNILAILLCFIFTVNISLFLGAYKKSFQAMGIFIFVWLAFMYLKEFSYVKYFVPIYYVEKIVNSDVGKCEWKCLGVLLMLVSIYSVFGIILGKKKFEKSDI</sequence>
<keyword evidence="1" id="KW-0472">Membrane</keyword>
<feature type="transmembrane region" description="Helical" evidence="1">
    <location>
        <begin position="153"/>
        <end position="175"/>
    </location>
</feature>
<evidence type="ECO:0000256" key="1">
    <source>
        <dbReference type="SAM" id="Phobius"/>
    </source>
</evidence>
<dbReference type="PANTHER" id="PTHR37305:SF1">
    <property type="entry name" value="MEMBRANE PROTEIN"/>
    <property type="match status" value="1"/>
</dbReference>
<evidence type="ECO:0008006" key="4">
    <source>
        <dbReference type="Google" id="ProtNLM"/>
    </source>
</evidence>
<comment type="caution">
    <text evidence="2">The sequence shown here is derived from an EMBL/GenBank/DDBJ whole genome shotgun (WGS) entry which is preliminary data.</text>
</comment>
<dbReference type="EMBL" id="JACOQH010000001">
    <property type="protein sequence ID" value="MBC5752517.1"/>
    <property type="molecule type" value="Genomic_DNA"/>
</dbReference>
<feature type="transmembrane region" description="Helical" evidence="1">
    <location>
        <begin position="59"/>
        <end position="78"/>
    </location>
</feature>
<organism evidence="2 3">
    <name type="scientific">Roseburia yibonii</name>
    <dbReference type="NCBI Taxonomy" id="2763063"/>
    <lineage>
        <taxon>Bacteria</taxon>
        <taxon>Bacillati</taxon>
        <taxon>Bacillota</taxon>
        <taxon>Clostridia</taxon>
        <taxon>Lachnospirales</taxon>
        <taxon>Lachnospiraceae</taxon>
        <taxon>Roseburia</taxon>
    </lineage>
</organism>
<accession>A0ABR7I6G8</accession>
<feature type="transmembrane region" description="Helical" evidence="1">
    <location>
        <begin position="182"/>
        <end position="198"/>
    </location>
</feature>
<dbReference type="RefSeq" id="WP_186981351.1">
    <property type="nucleotide sequence ID" value="NZ_JACOQH010000001.1"/>
</dbReference>
<dbReference type="Proteomes" id="UP000621540">
    <property type="component" value="Unassembled WGS sequence"/>
</dbReference>
<dbReference type="PANTHER" id="PTHR37305">
    <property type="entry name" value="INTEGRAL MEMBRANE PROTEIN-RELATED"/>
    <property type="match status" value="1"/>
</dbReference>
<evidence type="ECO:0000313" key="2">
    <source>
        <dbReference type="EMBL" id="MBC5752517.1"/>
    </source>
</evidence>
<gene>
    <name evidence="2" type="ORF">H8Z76_00500</name>
</gene>
<evidence type="ECO:0000313" key="3">
    <source>
        <dbReference type="Proteomes" id="UP000621540"/>
    </source>
</evidence>
<feature type="transmembrane region" description="Helical" evidence="1">
    <location>
        <begin position="229"/>
        <end position="247"/>
    </location>
</feature>
<keyword evidence="1" id="KW-1133">Transmembrane helix</keyword>
<proteinExistence type="predicted"/>
<keyword evidence="1" id="KW-0812">Transmembrane</keyword>
<keyword evidence="3" id="KW-1185">Reference proteome</keyword>
<reference evidence="2 3" key="1">
    <citation type="submission" date="2020-08" db="EMBL/GenBank/DDBJ databases">
        <title>Genome public.</title>
        <authorList>
            <person name="Liu C."/>
            <person name="Sun Q."/>
        </authorList>
    </citation>
    <scope>NUCLEOTIDE SEQUENCE [LARGE SCALE GENOMIC DNA]</scope>
    <source>
        <strain evidence="2 3">BX0805</strain>
    </source>
</reference>
<protein>
    <recommendedName>
        <fullName evidence="4">ABC-2 family transporter protein</fullName>
    </recommendedName>
</protein>
<feature type="transmembrane region" description="Helical" evidence="1">
    <location>
        <begin position="18"/>
        <end position="39"/>
    </location>
</feature>
<feature type="transmembrane region" description="Helical" evidence="1">
    <location>
        <begin position="110"/>
        <end position="133"/>
    </location>
</feature>